<evidence type="ECO:0000313" key="3">
    <source>
        <dbReference type="Proteomes" id="UP000440367"/>
    </source>
</evidence>
<dbReference type="EMBL" id="QXFX01001246">
    <property type="protein sequence ID" value="KAE9093801.1"/>
    <property type="molecule type" value="Genomic_DNA"/>
</dbReference>
<dbReference type="AlphaFoldDB" id="A0A6A3VB50"/>
<protein>
    <submittedName>
        <fullName evidence="2">Uncharacterized protein</fullName>
    </submittedName>
</protein>
<proteinExistence type="predicted"/>
<evidence type="ECO:0000313" key="1">
    <source>
        <dbReference type="EMBL" id="KAE9093801.1"/>
    </source>
</evidence>
<evidence type="ECO:0000313" key="4">
    <source>
        <dbReference type="Proteomes" id="UP000488956"/>
    </source>
</evidence>
<gene>
    <name evidence="2" type="ORF">PF002_g31628</name>
    <name evidence="1" type="ORF">PF010_g17344</name>
</gene>
<organism evidence="2 3">
    <name type="scientific">Phytophthora fragariae</name>
    <dbReference type="NCBI Taxonomy" id="53985"/>
    <lineage>
        <taxon>Eukaryota</taxon>
        <taxon>Sar</taxon>
        <taxon>Stramenopiles</taxon>
        <taxon>Oomycota</taxon>
        <taxon>Peronosporomycetes</taxon>
        <taxon>Peronosporales</taxon>
        <taxon>Peronosporaceae</taxon>
        <taxon>Phytophthora</taxon>
    </lineage>
</organism>
<dbReference type="EMBL" id="QXGD01006000">
    <property type="protein sequence ID" value="KAE9164326.1"/>
    <property type="molecule type" value="Genomic_DNA"/>
</dbReference>
<dbReference type="Proteomes" id="UP000488956">
    <property type="component" value="Unassembled WGS sequence"/>
</dbReference>
<sequence length="82" mass="9445">MPSENFDQAILDKSLENIQNPHYGYHFLLGDMVSEFRVVQDTPREPDRVYYAIIFLAENCTSSPLVGMRYNHERPGPVGMPE</sequence>
<dbReference type="Proteomes" id="UP000440367">
    <property type="component" value="Unassembled WGS sequence"/>
</dbReference>
<reference evidence="2 3" key="1">
    <citation type="submission" date="2018-08" db="EMBL/GenBank/DDBJ databases">
        <title>Genomic investigation of the strawberry pathogen Phytophthora fragariae indicates pathogenicity is determined by transcriptional variation in three key races.</title>
        <authorList>
            <person name="Adams T.M."/>
            <person name="Armitage A.D."/>
            <person name="Sobczyk M.K."/>
            <person name="Bates H.J."/>
            <person name="Dunwell J.M."/>
            <person name="Nellist C.F."/>
            <person name="Harrison R.J."/>
        </authorList>
    </citation>
    <scope>NUCLEOTIDE SEQUENCE [LARGE SCALE GENOMIC DNA]</scope>
    <source>
        <strain evidence="2 3">BC-1</strain>
        <strain evidence="1 4">ONT-3</strain>
    </source>
</reference>
<evidence type="ECO:0000313" key="2">
    <source>
        <dbReference type="EMBL" id="KAE9164326.1"/>
    </source>
</evidence>
<accession>A0A6A3VB50</accession>
<comment type="caution">
    <text evidence="2">The sequence shown here is derived from an EMBL/GenBank/DDBJ whole genome shotgun (WGS) entry which is preliminary data.</text>
</comment>
<name>A0A6A3VB50_9STRA</name>